<dbReference type="GO" id="GO:0070006">
    <property type="term" value="F:metalloaminopeptidase activity"/>
    <property type="evidence" value="ECO:0007669"/>
    <property type="project" value="TreeGrafter"/>
</dbReference>
<dbReference type="PANTHER" id="PTHR11533:SF192">
    <property type="entry name" value="GH"/>
    <property type="match status" value="1"/>
</dbReference>
<dbReference type="GO" id="GO:0005615">
    <property type="term" value="C:extracellular space"/>
    <property type="evidence" value="ECO:0007669"/>
    <property type="project" value="TreeGrafter"/>
</dbReference>
<gene>
    <name evidence="1" type="ORF">CAUJ_LOCUS11767</name>
</gene>
<organism evidence="1 2">
    <name type="scientific">Caenorhabditis auriculariae</name>
    <dbReference type="NCBI Taxonomy" id="2777116"/>
    <lineage>
        <taxon>Eukaryota</taxon>
        <taxon>Metazoa</taxon>
        <taxon>Ecdysozoa</taxon>
        <taxon>Nematoda</taxon>
        <taxon>Chromadorea</taxon>
        <taxon>Rhabditida</taxon>
        <taxon>Rhabditina</taxon>
        <taxon>Rhabditomorpha</taxon>
        <taxon>Rhabditoidea</taxon>
        <taxon>Rhabditidae</taxon>
        <taxon>Peloderinae</taxon>
        <taxon>Caenorhabditis</taxon>
    </lineage>
</organism>
<dbReference type="GO" id="GO:0042277">
    <property type="term" value="F:peptide binding"/>
    <property type="evidence" value="ECO:0007669"/>
    <property type="project" value="TreeGrafter"/>
</dbReference>
<name>A0A8S1HN91_9PELO</name>
<dbReference type="SUPFAM" id="SSF55486">
    <property type="entry name" value="Metalloproteases ('zincins'), catalytic domain"/>
    <property type="match status" value="1"/>
</dbReference>
<reference evidence="1" key="1">
    <citation type="submission" date="2020-10" db="EMBL/GenBank/DDBJ databases">
        <authorList>
            <person name="Kikuchi T."/>
        </authorList>
    </citation>
    <scope>NUCLEOTIDE SEQUENCE</scope>
    <source>
        <strain evidence="1">NKZ352</strain>
    </source>
</reference>
<dbReference type="Gene3D" id="1.10.390.10">
    <property type="entry name" value="Neutral Protease Domain 2"/>
    <property type="match status" value="1"/>
</dbReference>
<dbReference type="InterPro" id="IPR050344">
    <property type="entry name" value="Peptidase_M1_aminopeptidases"/>
</dbReference>
<comment type="caution">
    <text evidence="1">The sequence shown here is derived from an EMBL/GenBank/DDBJ whole genome shotgun (WGS) entry which is preliminary data.</text>
</comment>
<dbReference type="Proteomes" id="UP000835052">
    <property type="component" value="Unassembled WGS sequence"/>
</dbReference>
<evidence type="ECO:0000313" key="1">
    <source>
        <dbReference type="EMBL" id="CAD6195849.1"/>
    </source>
</evidence>
<sequence>MFGANATCKSAEARFLIRLAATVSTESLLLLLFHSKQATFHRPPPLPFLCSTDVVLASGDLQALLSKSIQRTEAAPPPLRLISYDLQLQVPLLPSQMCRFFTGRVVLQFELTTQIGPESPFVSEASETRAKLTFEITELDHFENVSLVFSGTELEIYNVLLTDDTMEISVNQPVLFRGRYTLSVHRYKGLVGNAIYYRDAGEHAVFGSALFPRRSSAVFPTYRPTTSKALFSISMVHPLGTTAISSAPQEGHSRKIDTNWQTTSFATTSPVAASMMVFSILPLEYTTIESTYTGTKLSIWYNKYRIQVAQAKHLLNTATQVLALLKQLFSSLVPVAKLDMILMHDINPNPSFGAVIIPEAQFYSSDYANQIYQLASLLSRQWIGGLAVISDERELCFQEDIVAFVAAKIVRRMTNDDFYRLAHYAKVVLTETLFLPGELLSLNENPKDLEIYEKCGLKGVTMLESVENLIGEQTMVLKINELVYNSANGVFDSLTFYGLINNTVDGTVLVSQLLNYWRQHGGIPNLSMDRFSDSIKLLQESGNRTVKSELNTWEKMPLWPLALQFTEFKLPVEVMLSQGIHVAPVRQGNVFVNLGFTHFYRVNYDLDTWRAIKQILTENATSYTKRERIQLISDFCYFYASNALAEPAASVLRNEFVQLIRLRPTSFPICDVAIYNCVAPHRFTKPKHVDRNTMTQLRRRLFDSFNNASDMECRSGPAHDAMNDICTQLYGLSCL</sequence>
<dbReference type="InterPro" id="IPR027268">
    <property type="entry name" value="Peptidase_M4/M1_CTD_sf"/>
</dbReference>
<keyword evidence="2" id="KW-1185">Reference proteome</keyword>
<dbReference type="GO" id="GO:0016020">
    <property type="term" value="C:membrane"/>
    <property type="evidence" value="ECO:0007669"/>
    <property type="project" value="TreeGrafter"/>
</dbReference>
<dbReference type="GO" id="GO:0043171">
    <property type="term" value="P:peptide catabolic process"/>
    <property type="evidence" value="ECO:0007669"/>
    <property type="project" value="TreeGrafter"/>
</dbReference>
<dbReference type="SUPFAM" id="SSF63737">
    <property type="entry name" value="Leukotriene A4 hydrolase N-terminal domain"/>
    <property type="match status" value="1"/>
</dbReference>
<dbReference type="PANTHER" id="PTHR11533">
    <property type="entry name" value="PROTEASE M1 ZINC METALLOPROTEASE"/>
    <property type="match status" value="1"/>
</dbReference>
<accession>A0A8S1HN91</accession>
<dbReference type="EMBL" id="CAJGYM010000061">
    <property type="protein sequence ID" value="CAD6195849.1"/>
    <property type="molecule type" value="Genomic_DNA"/>
</dbReference>
<protein>
    <recommendedName>
        <fullName evidence="3">Aminopeptidase</fullName>
    </recommendedName>
</protein>
<evidence type="ECO:0000313" key="2">
    <source>
        <dbReference type="Proteomes" id="UP000835052"/>
    </source>
</evidence>
<dbReference type="GO" id="GO:0005737">
    <property type="term" value="C:cytoplasm"/>
    <property type="evidence" value="ECO:0007669"/>
    <property type="project" value="TreeGrafter"/>
</dbReference>
<dbReference type="GO" id="GO:0008270">
    <property type="term" value="F:zinc ion binding"/>
    <property type="evidence" value="ECO:0007669"/>
    <property type="project" value="TreeGrafter"/>
</dbReference>
<dbReference type="OrthoDB" id="8182982at2759"/>
<dbReference type="Gene3D" id="2.60.40.1730">
    <property type="entry name" value="tricorn interacting facor f3 domain"/>
    <property type="match status" value="1"/>
</dbReference>
<dbReference type="GO" id="GO:0006508">
    <property type="term" value="P:proteolysis"/>
    <property type="evidence" value="ECO:0007669"/>
    <property type="project" value="TreeGrafter"/>
</dbReference>
<dbReference type="AlphaFoldDB" id="A0A8S1HN91"/>
<proteinExistence type="predicted"/>
<dbReference type="InterPro" id="IPR042097">
    <property type="entry name" value="Aminopeptidase_N-like_N_sf"/>
</dbReference>
<evidence type="ECO:0008006" key="3">
    <source>
        <dbReference type="Google" id="ProtNLM"/>
    </source>
</evidence>